<keyword evidence="1" id="KW-0812">Transmembrane</keyword>
<evidence type="ECO:0000313" key="2">
    <source>
        <dbReference type="EMBL" id="MBX36777.1"/>
    </source>
</evidence>
<dbReference type="AlphaFoldDB" id="A0A2P2N2U2"/>
<name>A0A2P2N2U2_RHIMU</name>
<reference evidence="2" key="1">
    <citation type="submission" date="2018-02" db="EMBL/GenBank/DDBJ databases">
        <title>Rhizophora mucronata_Transcriptome.</title>
        <authorList>
            <person name="Meera S.P."/>
            <person name="Sreeshan A."/>
            <person name="Augustine A."/>
        </authorList>
    </citation>
    <scope>NUCLEOTIDE SEQUENCE</scope>
    <source>
        <tissue evidence="2">Leaf</tissue>
    </source>
</reference>
<proteinExistence type="predicted"/>
<protein>
    <submittedName>
        <fullName evidence="2">Uncharacterized protein</fullName>
    </submittedName>
</protein>
<organism evidence="2">
    <name type="scientific">Rhizophora mucronata</name>
    <name type="common">Asiatic mangrove</name>
    <dbReference type="NCBI Taxonomy" id="61149"/>
    <lineage>
        <taxon>Eukaryota</taxon>
        <taxon>Viridiplantae</taxon>
        <taxon>Streptophyta</taxon>
        <taxon>Embryophyta</taxon>
        <taxon>Tracheophyta</taxon>
        <taxon>Spermatophyta</taxon>
        <taxon>Magnoliopsida</taxon>
        <taxon>eudicotyledons</taxon>
        <taxon>Gunneridae</taxon>
        <taxon>Pentapetalae</taxon>
        <taxon>rosids</taxon>
        <taxon>fabids</taxon>
        <taxon>Malpighiales</taxon>
        <taxon>Rhizophoraceae</taxon>
        <taxon>Rhizophora</taxon>
    </lineage>
</organism>
<evidence type="ECO:0000256" key="1">
    <source>
        <dbReference type="SAM" id="Phobius"/>
    </source>
</evidence>
<accession>A0A2P2N2U2</accession>
<keyword evidence="1" id="KW-0472">Membrane</keyword>
<feature type="transmembrane region" description="Helical" evidence="1">
    <location>
        <begin position="47"/>
        <end position="73"/>
    </location>
</feature>
<sequence length="94" mass="10559">MSYKDATVKLVRNVLCPFKGDVHIHQNQVDFSLVIAMVPAYCFPDSLLLLIWVFCAMPSEFLLAGLNIFSLLICQTQMQLGNACSCILLKCKFL</sequence>
<keyword evidence="1" id="KW-1133">Transmembrane helix</keyword>
<dbReference type="EMBL" id="GGEC01056293">
    <property type="protein sequence ID" value="MBX36777.1"/>
    <property type="molecule type" value="Transcribed_RNA"/>
</dbReference>